<keyword evidence="6" id="KW-1185">Reference proteome</keyword>
<dbReference type="EMBL" id="WJXB01000009">
    <property type="protein sequence ID" value="MRN55515.1"/>
    <property type="molecule type" value="Genomic_DNA"/>
</dbReference>
<evidence type="ECO:0000313" key="6">
    <source>
        <dbReference type="Proteomes" id="UP000463051"/>
    </source>
</evidence>
<dbReference type="PANTHER" id="PTHR22550:SF5">
    <property type="entry name" value="LEUCINE ZIPPER PROTEIN 4"/>
    <property type="match status" value="1"/>
</dbReference>
<dbReference type="AlphaFoldDB" id="A0A7X2H8N7"/>
<feature type="compositionally biased region" description="Polar residues" evidence="3">
    <location>
        <begin position="21"/>
        <end position="34"/>
    </location>
</feature>
<dbReference type="InterPro" id="IPR050768">
    <property type="entry name" value="UPF0353/GerABKA_families"/>
</dbReference>
<name>A0A7X2H8N7_9BACL</name>
<sequence>MISRKATVTGVTTVEKHPAGANSTRTLSKSEPAQTLSTSLDGTLSLFRRIFNNDGTLKIRVINNMHNDKVRCGLIYIDGMIDRELVQEGIIRPLTSFDFTTADISKPAELMERVRTQVVNISDVIVSTNLEELISAVVAGKTLLLLDGYAGALNLNAQGWETRAITEPTTDKAVRGPREGFTESLLVNLTLIRRRMQNSDLKFIFSDIGTRSKTQVCICYMESLASPDILKELQGRLERIEIDHILDTGYLSELIRDEPYSPFEMIGSTERPDSVVSKMMEGRITVLIEGSPFALTLPFVFVENFQSSEDYYINYYYASFNRFLRVIGAFMSISIPALYVALVTFSQEMLPTMLLLSIATARLAVPFPTVVEAVLMLTIFEILREAGARIPTSIGQAVSIVGALVLGQAAVDARIVSAPMVIVVGLTGITTLLNPRLTGPLIIVRILLLLASFFMGIYGYFFALLGLVIHLMSLRSFGVPYMLGVGSIRPQDIKDTAIRAPWWHMHQRPAMIGARNMKRMASKKKARRP</sequence>
<dbReference type="GO" id="GO:0016020">
    <property type="term" value="C:membrane"/>
    <property type="evidence" value="ECO:0007669"/>
    <property type="project" value="InterPro"/>
</dbReference>
<feature type="transmembrane region" description="Helical" evidence="4">
    <location>
        <begin position="415"/>
        <end position="434"/>
    </location>
</feature>
<evidence type="ECO:0000313" key="5">
    <source>
        <dbReference type="EMBL" id="MRN55515.1"/>
    </source>
</evidence>
<evidence type="ECO:0000256" key="2">
    <source>
        <dbReference type="ARBA" id="ARBA00023136"/>
    </source>
</evidence>
<accession>A0A7X2H8N7</accession>
<proteinExistence type="inferred from homology"/>
<dbReference type="PIRSF" id="PIRSF005690">
    <property type="entry name" value="GerBA"/>
    <property type="match status" value="1"/>
</dbReference>
<dbReference type="PANTHER" id="PTHR22550">
    <property type="entry name" value="SPORE GERMINATION PROTEIN"/>
    <property type="match status" value="1"/>
</dbReference>
<gene>
    <name evidence="5" type="ORF">GJB61_21255</name>
</gene>
<keyword evidence="4" id="KW-1133">Transmembrane helix</keyword>
<evidence type="ECO:0000256" key="3">
    <source>
        <dbReference type="SAM" id="MobiDB-lite"/>
    </source>
</evidence>
<keyword evidence="2 4" id="KW-0472">Membrane</keyword>
<feature type="transmembrane region" description="Helical" evidence="4">
    <location>
        <begin position="323"/>
        <end position="343"/>
    </location>
</feature>
<feature type="transmembrane region" description="Helical" evidence="4">
    <location>
        <begin position="363"/>
        <end position="383"/>
    </location>
</feature>
<comment type="caution">
    <text evidence="5">The sequence shown here is derived from an EMBL/GenBank/DDBJ whole genome shotgun (WGS) entry which is preliminary data.</text>
</comment>
<dbReference type="GO" id="GO:0009847">
    <property type="term" value="P:spore germination"/>
    <property type="evidence" value="ECO:0007669"/>
    <property type="project" value="InterPro"/>
</dbReference>
<protein>
    <submittedName>
        <fullName evidence="5">Spore germination protein</fullName>
    </submittedName>
</protein>
<feature type="transmembrane region" description="Helical" evidence="4">
    <location>
        <begin position="446"/>
        <end position="472"/>
    </location>
</feature>
<reference evidence="5 6" key="1">
    <citation type="submission" date="2019-11" db="EMBL/GenBank/DDBJ databases">
        <title>Paenibacillus monticola sp. nov., a novel PGPR strain isolated from mountain sample in China.</title>
        <authorList>
            <person name="Zhao Q."/>
            <person name="Li H.-P."/>
            <person name="Zhang J.-L."/>
        </authorList>
    </citation>
    <scope>NUCLEOTIDE SEQUENCE [LARGE SCALE GENOMIC DNA]</scope>
    <source>
        <strain evidence="5 6">LC-T2</strain>
    </source>
</reference>
<dbReference type="InterPro" id="IPR004995">
    <property type="entry name" value="Spore_Ger"/>
</dbReference>
<comment type="similarity">
    <text evidence="1">Belongs to the GerABKA family.</text>
</comment>
<dbReference type="Pfam" id="PF03323">
    <property type="entry name" value="GerA"/>
    <property type="match status" value="1"/>
</dbReference>
<organism evidence="5 6">
    <name type="scientific">Paenibacillus monticola</name>
    <dbReference type="NCBI Taxonomy" id="2666075"/>
    <lineage>
        <taxon>Bacteria</taxon>
        <taxon>Bacillati</taxon>
        <taxon>Bacillota</taxon>
        <taxon>Bacilli</taxon>
        <taxon>Bacillales</taxon>
        <taxon>Paenibacillaceae</taxon>
        <taxon>Paenibacillus</taxon>
    </lineage>
</organism>
<evidence type="ECO:0000256" key="4">
    <source>
        <dbReference type="SAM" id="Phobius"/>
    </source>
</evidence>
<dbReference type="Proteomes" id="UP000463051">
    <property type="component" value="Unassembled WGS sequence"/>
</dbReference>
<feature type="region of interest" description="Disordered" evidence="3">
    <location>
        <begin position="1"/>
        <end position="34"/>
    </location>
</feature>
<evidence type="ECO:0000256" key="1">
    <source>
        <dbReference type="ARBA" id="ARBA00005278"/>
    </source>
</evidence>
<feature type="transmembrane region" description="Helical" evidence="4">
    <location>
        <begin position="390"/>
        <end position="409"/>
    </location>
</feature>
<keyword evidence="4" id="KW-0812">Transmembrane</keyword>